<dbReference type="InterPro" id="IPR012867">
    <property type="entry name" value="DUF1648"/>
</dbReference>
<reference evidence="1 2" key="1">
    <citation type="submission" date="2019-09" db="EMBL/GenBank/DDBJ databases">
        <title>Draft genome sequencing of Hungatella hathewayi 123Y-2.</title>
        <authorList>
            <person name="Lv Q."/>
            <person name="Li S."/>
        </authorList>
    </citation>
    <scope>NUCLEOTIDE SEQUENCE [LARGE SCALE GENOMIC DNA]</scope>
    <source>
        <strain evidence="1 2">123Y-2</strain>
    </source>
</reference>
<evidence type="ECO:0000313" key="2">
    <source>
        <dbReference type="Proteomes" id="UP000434223"/>
    </source>
</evidence>
<dbReference type="PIRSF" id="PIRSF038959">
    <property type="entry name" value="SdpI"/>
    <property type="match status" value="1"/>
</dbReference>
<gene>
    <name evidence="1" type="ORF">GNE07_29180</name>
</gene>
<proteinExistence type="predicted"/>
<dbReference type="PANTHER" id="PTHR37810">
    <property type="entry name" value="IMMUNITY PROTEIN SDPI"/>
    <property type="match status" value="1"/>
</dbReference>
<dbReference type="InterPro" id="IPR026272">
    <property type="entry name" value="SdpI"/>
</dbReference>
<dbReference type="Pfam" id="PF13630">
    <property type="entry name" value="SdpI"/>
    <property type="match status" value="1"/>
</dbReference>
<dbReference type="RefSeq" id="WP_006776576.1">
    <property type="nucleotide sequence ID" value="NZ_CAJKZF010000062.1"/>
</dbReference>
<dbReference type="GeneID" id="93149413"/>
<organism evidence="1 2">
    <name type="scientific">Hungatella hathewayi</name>
    <dbReference type="NCBI Taxonomy" id="154046"/>
    <lineage>
        <taxon>Bacteria</taxon>
        <taxon>Bacillati</taxon>
        <taxon>Bacillota</taxon>
        <taxon>Clostridia</taxon>
        <taxon>Lachnospirales</taxon>
        <taxon>Lachnospiraceae</taxon>
        <taxon>Hungatella</taxon>
    </lineage>
</organism>
<dbReference type="OrthoDB" id="9808690at2"/>
<evidence type="ECO:0000313" key="1">
    <source>
        <dbReference type="EMBL" id="MUB67094.1"/>
    </source>
</evidence>
<protein>
    <submittedName>
        <fullName evidence="1">DUF1648 domain-containing protein</fullName>
    </submittedName>
</protein>
<dbReference type="AlphaFoldDB" id="A0A174X9Q7"/>
<name>A0A174X9Q7_9FIRM</name>
<comment type="caution">
    <text evidence="1">The sequence shown here is derived from an EMBL/GenBank/DDBJ whole genome shotgun (WGS) entry which is preliminary data.</text>
</comment>
<dbReference type="Pfam" id="PF07853">
    <property type="entry name" value="DUF1648"/>
    <property type="match status" value="1"/>
</dbReference>
<sequence>MKKTDRKLTSRDLLYWGLALVPFIISIVFYSRLPEQVATHWGSDNQVNGYSSRNMAAFGIPAFMLLMAVIVNVIPVIDPKRENIRRSKELMTIVRWFIVLLAVMVQLVIVLSAVGISINVVSVVSVPIALLFVVIGNYLPKCRQNYTLGIKLPWTLADEENWTRTHRLAGYVWMIGGILMMILGFFHMEPLYFTVFLSMILIPGVYSYLIYRKKAGHKL</sequence>
<dbReference type="InterPro" id="IPR025962">
    <property type="entry name" value="SdpI/YhfL"/>
</dbReference>
<dbReference type="EMBL" id="WNME01000044">
    <property type="protein sequence ID" value="MUB67094.1"/>
    <property type="molecule type" value="Genomic_DNA"/>
</dbReference>
<accession>A0A174X9Q7</accession>
<dbReference type="PANTHER" id="PTHR37810:SF5">
    <property type="entry name" value="IMMUNITY PROTEIN SDPI"/>
    <property type="match status" value="1"/>
</dbReference>
<dbReference type="GO" id="GO:0009636">
    <property type="term" value="P:response to toxic substance"/>
    <property type="evidence" value="ECO:0007669"/>
    <property type="project" value="TreeGrafter"/>
</dbReference>
<dbReference type="Proteomes" id="UP000434223">
    <property type="component" value="Unassembled WGS sequence"/>
</dbReference>